<dbReference type="GO" id="GO:0006508">
    <property type="term" value="P:proteolysis"/>
    <property type="evidence" value="ECO:0007669"/>
    <property type="project" value="UniProtKB-KW"/>
</dbReference>
<evidence type="ECO:0000313" key="2">
    <source>
        <dbReference type="Proteomes" id="UP000012019"/>
    </source>
</evidence>
<sequence>MTEPTRNKRPMGTAFTIAFWILLLIGLAQIFGDYLDRRNNPNRHLAAFDISEGNELVLQRNQRGHYLAPGFINGHQVQFLVDTGATSISVPESVAKAAGLEEGRRGLVSTASGVVHVYQTQIEELQLGPIRMRDVRGHINPHMPDNTVLLGMSFMRDLEIIQRDGTLTLRVPE</sequence>
<dbReference type="STRING" id="1286106.MPL1_11323"/>
<name>M7NYD3_9GAMM</name>
<dbReference type="PATRIC" id="fig|1286106.3.peg.2264"/>
<dbReference type="InterPro" id="IPR034122">
    <property type="entry name" value="Retropepsin-like_bacterial"/>
</dbReference>
<keyword evidence="1" id="KW-0645">Protease</keyword>
<reference evidence="1 2" key="1">
    <citation type="journal article" date="2013" name="Genome Announc.">
        <title>Draft Genome Sequence of Methylophaga lonarensis MPLT, a Haloalkaliphilic (Non-Methane-Utilizing) Methylotroph.</title>
        <authorList>
            <person name="Shetty S.A."/>
            <person name="Marathe N.P."/>
            <person name="Munot H."/>
            <person name="Antony C.P."/>
            <person name="Dhotre D.P."/>
            <person name="Murrell J.C."/>
            <person name="Shouche Y.S."/>
        </authorList>
    </citation>
    <scope>NUCLEOTIDE SEQUENCE [LARGE SCALE GENOMIC DNA]</scope>
    <source>
        <strain evidence="1 2">MPL</strain>
    </source>
</reference>
<dbReference type="RefSeq" id="WP_009727219.1">
    <property type="nucleotide sequence ID" value="NZ_APHR01000064.1"/>
</dbReference>
<dbReference type="eggNOG" id="COG3577">
    <property type="taxonomic scope" value="Bacteria"/>
</dbReference>
<dbReference type="Proteomes" id="UP000012019">
    <property type="component" value="Unassembled WGS sequence"/>
</dbReference>
<keyword evidence="1" id="KW-0378">Hydrolase</keyword>
<dbReference type="PROSITE" id="PS00141">
    <property type="entry name" value="ASP_PROTEASE"/>
    <property type="match status" value="1"/>
</dbReference>
<dbReference type="Gene3D" id="2.40.70.10">
    <property type="entry name" value="Acid Proteases"/>
    <property type="match status" value="1"/>
</dbReference>
<dbReference type="NCBIfam" id="TIGR02281">
    <property type="entry name" value="clan_AA_DTGA"/>
    <property type="match status" value="1"/>
</dbReference>
<dbReference type="Pfam" id="PF13975">
    <property type="entry name" value="gag-asp_proteas"/>
    <property type="match status" value="1"/>
</dbReference>
<gene>
    <name evidence="1" type="ORF">MPL1_11323</name>
</gene>
<keyword evidence="2" id="KW-1185">Reference proteome</keyword>
<organism evidence="1 2">
    <name type="scientific">Methylophaga lonarensis MPL</name>
    <dbReference type="NCBI Taxonomy" id="1286106"/>
    <lineage>
        <taxon>Bacteria</taxon>
        <taxon>Pseudomonadati</taxon>
        <taxon>Pseudomonadota</taxon>
        <taxon>Gammaproteobacteria</taxon>
        <taxon>Thiotrichales</taxon>
        <taxon>Piscirickettsiaceae</taxon>
        <taxon>Methylophaga</taxon>
    </lineage>
</organism>
<comment type="caution">
    <text evidence="1">The sequence shown here is derived from an EMBL/GenBank/DDBJ whole genome shotgun (WGS) entry which is preliminary data.</text>
</comment>
<evidence type="ECO:0000313" key="1">
    <source>
        <dbReference type="EMBL" id="EMR12242.1"/>
    </source>
</evidence>
<protein>
    <submittedName>
        <fullName evidence="1">Clan AA aspartic protease</fullName>
    </submittedName>
</protein>
<dbReference type="OrthoDB" id="185963at2"/>
<dbReference type="EMBL" id="APHR01000064">
    <property type="protein sequence ID" value="EMR12242.1"/>
    <property type="molecule type" value="Genomic_DNA"/>
</dbReference>
<dbReference type="AlphaFoldDB" id="M7NYD3"/>
<dbReference type="CDD" id="cd05483">
    <property type="entry name" value="retropepsin_like_bacteria"/>
    <property type="match status" value="1"/>
</dbReference>
<dbReference type="InterPro" id="IPR001969">
    <property type="entry name" value="Aspartic_peptidase_AS"/>
</dbReference>
<dbReference type="InterPro" id="IPR011969">
    <property type="entry name" value="Clan_AA_Asp_peptidase_C"/>
</dbReference>
<accession>M7NYD3</accession>
<dbReference type="GO" id="GO:0004190">
    <property type="term" value="F:aspartic-type endopeptidase activity"/>
    <property type="evidence" value="ECO:0007669"/>
    <property type="project" value="InterPro"/>
</dbReference>
<proteinExistence type="predicted"/>
<dbReference type="InterPro" id="IPR021109">
    <property type="entry name" value="Peptidase_aspartic_dom_sf"/>
</dbReference>
<dbReference type="SUPFAM" id="SSF50630">
    <property type="entry name" value="Acid proteases"/>
    <property type="match status" value="1"/>
</dbReference>